<proteinExistence type="predicted"/>
<protein>
    <submittedName>
        <fullName evidence="8">MFS transporter</fullName>
    </submittedName>
</protein>
<gene>
    <name evidence="8" type="ORF">C7B43_13805</name>
</gene>
<dbReference type="PROSITE" id="PS50850">
    <property type="entry name" value="MFS"/>
    <property type="match status" value="1"/>
</dbReference>
<evidence type="ECO:0000256" key="5">
    <source>
        <dbReference type="ARBA" id="ARBA00023136"/>
    </source>
</evidence>
<evidence type="ECO:0000256" key="4">
    <source>
        <dbReference type="ARBA" id="ARBA00022989"/>
    </source>
</evidence>
<evidence type="ECO:0000313" key="8">
    <source>
        <dbReference type="EMBL" id="PSR26546.1"/>
    </source>
</evidence>
<feature type="transmembrane region" description="Helical" evidence="6">
    <location>
        <begin position="220"/>
        <end position="242"/>
    </location>
</feature>
<sequence length="418" mass="45149">MDARRVARVTVILLFVAWLIDYIDRLVISIALPDIGKTFQLNTIELGGIMSAFALTYAIFQIPGGFISDRLGARKAMTLSLTLWSIFTGLTGIVSSYVGLLFVRGLFGITEGTFPAASMKAISERVRPSQRVTANSWMLSSNSFGAALAPLIAAPAIVLLGWRHAFFMIMGLGIIIAIVLWIWLPRTAVAHETTAPTAVDASLDSDTVGESTRDVLQSGLIWRFAIMFGTFDIVIWGLLAWVPTYLVDARHVHLIATGVLVAIPWFAGAIGTILGGWLFDRVFHAHFRRLVVSVEVLGIIFLILMATASSVTAYVTFMTIALFFLQMAFLPIFGLPIRLLSAKVMASGGSIINFGGQAGGFLAPILMGIIINQISYTAGFALLVVALAASVVTAFTIPESPDHFRKALQHTPTEATLT</sequence>
<evidence type="ECO:0000256" key="3">
    <source>
        <dbReference type="ARBA" id="ARBA00022692"/>
    </source>
</evidence>
<evidence type="ECO:0000259" key="7">
    <source>
        <dbReference type="PROSITE" id="PS50850"/>
    </source>
</evidence>
<feature type="domain" description="Major facilitator superfamily (MFS) profile" evidence="7">
    <location>
        <begin position="10"/>
        <end position="401"/>
    </location>
</feature>
<dbReference type="Gene3D" id="1.20.1250.20">
    <property type="entry name" value="MFS general substrate transporter like domains"/>
    <property type="match status" value="2"/>
</dbReference>
<keyword evidence="5 6" id="KW-0472">Membrane</keyword>
<feature type="transmembrane region" description="Helical" evidence="6">
    <location>
        <begin position="82"/>
        <end position="103"/>
    </location>
</feature>
<dbReference type="InterPro" id="IPR036259">
    <property type="entry name" value="MFS_trans_sf"/>
</dbReference>
<dbReference type="AlphaFoldDB" id="A0A2T2WWE0"/>
<feature type="transmembrane region" description="Helical" evidence="6">
    <location>
        <begin position="377"/>
        <end position="397"/>
    </location>
</feature>
<dbReference type="EMBL" id="PXYT01000035">
    <property type="protein sequence ID" value="PSR26546.1"/>
    <property type="molecule type" value="Genomic_DNA"/>
</dbReference>
<evidence type="ECO:0000313" key="9">
    <source>
        <dbReference type="Proteomes" id="UP000242699"/>
    </source>
</evidence>
<dbReference type="PANTHER" id="PTHR11662">
    <property type="entry name" value="SOLUTE CARRIER FAMILY 17"/>
    <property type="match status" value="1"/>
</dbReference>
<keyword evidence="2" id="KW-0813">Transport</keyword>
<feature type="transmembrane region" description="Helical" evidence="6">
    <location>
        <begin position="290"/>
        <end position="308"/>
    </location>
</feature>
<feature type="transmembrane region" description="Helical" evidence="6">
    <location>
        <begin position="314"/>
        <end position="339"/>
    </location>
</feature>
<keyword evidence="4 6" id="KW-1133">Transmembrane helix</keyword>
<name>A0A2T2WWE0_9FIRM</name>
<dbReference type="InterPro" id="IPR050382">
    <property type="entry name" value="MFS_Na/Anion_cotransporter"/>
</dbReference>
<dbReference type="InterPro" id="IPR011701">
    <property type="entry name" value="MFS"/>
</dbReference>
<keyword evidence="3 6" id="KW-0812">Transmembrane</keyword>
<reference evidence="8 9" key="1">
    <citation type="journal article" date="2014" name="BMC Genomics">
        <title>Comparison of environmental and isolate Sulfobacillus genomes reveals diverse carbon, sulfur, nitrogen, and hydrogen metabolisms.</title>
        <authorList>
            <person name="Justice N.B."/>
            <person name="Norman A."/>
            <person name="Brown C.T."/>
            <person name="Singh A."/>
            <person name="Thomas B.C."/>
            <person name="Banfield J.F."/>
        </authorList>
    </citation>
    <scope>NUCLEOTIDE SEQUENCE [LARGE SCALE GENOMIC DNA]</scope>
    <source>
        <strain evidence="8">AMDSBA1</strain>
    </source>
</reference>
<dbReference type="Proteomes" id="UP000242699">
    <property type="component" value="Unassembled WGS sequence"/>
</dbReference>
<comment type="caution">
    <text evidence="8">The sequence shown here is derived from an EMBL/GenBank/DDBJ whole genome shotgun (WGS) entry which is preliminary data.</text>
</comment>
<organism evidence="8 9">
    <name type="scientific">Sulfobacillus benefaciens</name>
    <dbReference type="NCBI Taxonomy" id="453960"/>
    <lineage>
        <taxon>Bacteria</taxon>
        <taxon>Bacillati</taxon>
        <taxon>Bacillota</taxon>
        <taxon>Clostridia</taxon>
        <taxon>Eubacteriales</taxon>
        <taxon>Clostridiales Family XVII. Incertae Sedis</taxon>
        <taxon>Sulfobacillus</taxon>
    </lineage>
</organism>
<feature type="transmembrane region" description="Helical" evidence="6">
    <location>
        <begin position="6"/>
        <end position="23"/>
    </location>
</feature>
<feature type="transmembrane region" description="Helical" evidence="6">
    <location>
        <begin position="44"/>
        <end position="62"/>
    </location>
</feature>
<feature type="transmembrane region" description="Helical" evidence="6">
    <location>
        <begin position="165"/>
        <end position="184"/>
    </location>
</feature>
<accession>A0A2T2WWE0</accession>
<dbReference type="PANTHER" id="PTHR11662:SF399">
    <property type="entry name" value="FI19708P1-RELATED"/>
    <property type="match status" value="1"/>
</dbReference>
<dbReference type="GO" id="GO:0005886">
    <property type="term" value="C:plasma membrane"/>
    <property type="evidence" value="ECO:0007669"/>
    <property type="project" value="UniProtKB-SubCell"/>
</dbReference>
<dbReference type="Pfam" id="PF07690">
    <property type="entry name" value="MFS_1"/>
    <property type="match status" value="1"/>
</dbReference>
<comment type="subcellular location">
    <subcellularLocation>
        <location evidence="1">Cell membrane</location>
        <topology evidence="1">Multi-pass membrane protein</topology>
    </subcellularLocation>
</comment>
<dbReference type="CDD" id="cd17319">
    <property type="entry name" value="MFS_ExuT_GudP_like"/>
    <property type="match status" value="1"/>
</dbReference>
<evidence type="ECO:0000256" key="1">
    <source>
        <dbReference type="ARBA" id="ARBA00004651"/>
    </source>
</evidence>
<feature type="transmembrane region" description="Helical" evidence="6">
    <location>
        <begin position="254"/>
        <end position="278"/>
    </location>
</feature>
<feature type="transmembrane region" description="Helical" evidence="6">
    <location>
        <begin position="351"/>
        <end position="371"/>
    </location>
</feature>
<dbReference type="SUPFAM" id="SSF103473">
    <property type="entry name" value="MFS general substrate transporter"/>
    <property type="match status" value="1"/>
</dbReference>
<dbReference type="InterPro" id="IPR020846">
    <property type="entry name" value="MFS_dom"/>
</dbReference>
<evidence type="ECO:0000256" key="6">
    <source>
        <dbReference type="SAM" id="Phobius"/>
    </source>
</evidence>
<evidence type="ECO:0000256" key="2">
    <source>
        <dbReference type="ARBA" id="ARBA00022448"/>
    </source>
</evidence>
<dbReference type="GO" id="GO:0022857">
    <property type="term" value="F:transmembrane transporter activity"/>
    <property type="evidence" value="ECO:0007669"/>
    <property type="project" value="InterPro"/>
</dbReference>